<dbReference type="GO" id="GO:0016746">
    <property type="term" value="F:acyltransferase activity"/>
    <property type="evidence" value="ECO:0007669"/>
    <property type="project" value="UniProtKB-KW"/>
</dbReference>
<dbReference type="SUPFAM" id="SSF55729">
    <property type="entry name" value="Acyl-CoA N-acyltransferases (Nat)"/>
    <property type="match status" value="1"/>
</dbReference>
<evidence type="ECO:0000256" key="1">
    <source>
        <dbReference type="ARBA" id="ARBA00022679"/>
    </source>
</evidence>
<keyword evidence="5" id="KW-1185">Reference proteome</keyword>
<dbReference type="EC" id="2.3.-.-" evidence="4"/>
<dbReference type="Gene3D" id="3.40.630.30">
    <property type="match status" value="1"/>
</dbReference>
<dbReference type="EMBL" id="JBHSOH010000003">
    <property type="protein sequence ID" value="MFC5847143.1"/>
    <property type="molecule type" value="Genomic_DNA"/>
</dbReference>
<dbReference type="Proteomes" id="UP001595979">
    <property type="component" value="Unassembled WGS sequence"/>
</dbReference>
<reference evidence="5" key="1">
    <citation type="journal article" date="2019" name="Int. J. Syst. Evol. Microbiol.">
        <title>The Global Catalogue of Microorganisms (GCM) 10K type strain sequencing project: providing services to taxonomists for standard genome sequencing and annotation.</title>
        <authorList>
            <consortium name="The Broad Institute Genomics Platform"/>
            <consortium name="The Broad Institute Genome Sequencing Center for Infectious Disease"/>
            <person name="Wu L."/>
            <person name="Ma J."/>
        </authorList>
    </citation>
    <scope>NUCLEOTIDE SEQUENCE [LARGE SCALE GENOMIC DNA]</scope>
    <source>
        <strain evidence="5">CGMCC 1.15053</strain>
    </source>
</reference>
<proteinExistence type="predicted"/>
<keyword evidence="2 4" id="KW-0012">Acyltransferase</keyword>
<evidence type="ECO:0000259" key="3">
    <source>
        <dbReference type="PROSITE" id="PS51186"/>
    </source>
</evidence>
<name>A0ABW1DGP0_9DEIO</name>
<sequence length="170" mass="18205">MNEPLLNETRPPALSIAPLTTDADRTAFRALNEAWISDFFELEAADRASLADPDGHYVAPGGAVFMAHLEGRAVGCVALCPEGPGVFEVSKMAVDPAAQGRGVGRRLLAHAVAQARAMGAHRLVLASNARLGPAVHLYESLGFRHLAPEERPHTPYTRADVFMELELALS</sequence>
<dbReference type="Pfam" id="PF00583">
    <property type="entry name" value="Acetyltransf_1"/>
    <property type="match status" value="1"/>
</dbReference>
<accession>A0ABW1DGP0</accession>
<evidence type="ECO:0000256" key="2">
    <source>
        <dbReference type="ARBA" id="ARBA00023315"/>
    </source>
</evidence>
<organism evidence="4 5">
    <name type="scientific">Deinococcus petrolearius</name>
    <dbReference type="NCBI Taxonomy" id="1751295"/>
    <lineage>
        <taxon>Bacteria</taxon>
        <taxon>Thermotogati</taxon>
        <taxon>Deinococcota</taxon>
        <taxon>Deinococci</taxon>
        <taxon>Deinococcales</taxon>
        <taxon>Deinococcaceae</taxon>
        <taxon>Deinococcus</taxon>
    </lineage>
</organism>
<protein>
    <submittedName>
        <fullName evidence="4">GNAT family N-acetyltransferase</fullName>
        <ecNumber evidence="4">2.3.-.-</ecNumber>
    </submittedName>
</protein>
<feature type="domain" description="N-acetyltransferase" evidence="3">
    <location>
        <begin position="26"/>
        <end position="168"/>
    </location>
</feature>
<dbReference type="InterPro" id="IPR016181">
    <property type="entry name" value="Acyl_CoA_acyltransferase"/>
</dbReference>
<comment type="caution">
    <text evidence="4">The sequence shown here is derived from an EMBL/GenBank/DDBJ whole genome shotgun (WGS) entry which is preliminary data.</text>
</comment>
<keyword evidence="1 4" id="KW-0808">Transferase</keyword>
<dbReference type="PROSITE" id="PS51186">
    <property type="entry name" value="GNAT"/>
    <property type="match status" value="1"/>
</dbReference>
<evidence type="ECO:0000313" key="4">
    <source>
        <dbReference type="EMBL" id="MFC5847143.1"/>
    </source>
</evidence>
<dbReference type="PANTHER" id="PTHR43877">
    <property type="entry name" value="AMINOALKYLPHOSPHONATE N-ACETYLTRANSFERASE-RELATED-RELATED"/>
    <property type="match status" value="1"/>
</dbReference>
<dbReference type="RefSeq" id="WP_380046007.1">
    <property type="nucleotide sequence ID" value="NZ_JBHSOH010000003.1"/>
</dbReference>
<gene>
    <name evidence="4" type="ORF">ACFPQ6_02375</name>
</gene>
<evidence type="ECO:0000313" key="5">
    <source>
        <dbReference type="Proteomes" id="UP001595979"/>
    </source>
</evidence>
<dbReference type="InterPro" id="IPR000182">
    <property type="entry name" value="GNAT_dom"/>
</dbReference>
<dbReference type="InterPro" id="IPR050832">
    <property type="entry name" value="Bact_Acetyltransf"/>
</dbReference>
<dbReference type="PANTHER" id="PTHR43877:SF2">
    <property type="entry name" value="AMINOALKYLPHOSPHONATE N-ACETYLTRANSFERASE-RELATED"/>
    <property type="match status" value="1"/>
</dbReference>
<dbReference type="CDD" id="cd04301">
    <property type="entry name" value="NAT_SF"/>
    <property type="match status" value="1"/>
</dbReference>